<dbReference type="Pfam" id="PF19622">
    <property type="entry name" value="DUF6127"/>
    <property type="match status" value="1"/>
</dbReference>
<evidence type="ECO:0000313" key="2">
    <source>
        <dbReference type="EMBL" id="PZO91384.1"/>
    </source>
</evidence>
<feature type="transmembrane region" description="Helical" evidence="1">
    <location>
        <begin position="75"/>
        <end position="97"/>
    </location>
</feature>
<evidence type="ECO:0000256" key="1">
    <source>
        <dbReference type="SAM" id="Phobius"/>
    </source>
</evidence>
<dbReference type="AlphaFoldDB" id="A0A2W5AA27"/>
<name>A0A2W5AA27_9SPHN</name>
<proteinExistence type="predicted"/>
<comment type="caution">
    <text evidence="2">The sequence shown here is derived from an EMBL/GenBank/DDBJ whole genome shotgun (WGS) entry which is preliminary data.</text>
</comment>
<evidence type="ECO:0000313" key="3">
    <source>
        <dbReference type="Proteomes" id="UP000249066"/>
    </source>
</evidence>
<gene>
    <name evidence="2" type="ORF">DI623_03600</name>
</gene>
<sequence length="102" mass="10621">MSEGDVLAHLMRQAEVRGADLGTLRALAEEASERGAARALASLGLADAGASGDIMQLRELLGAWREAKKSALRAAVGWAVKLMLALLLIGIAVRTGLGETIK</sequence>
<protein>
    <submittedName>
        <fullName evidence="2">Uncharacterized protein</fullName>
    </submittedName>
</protein>
<dbReference type="InterPro" id="IPR046130">
    <property type="entry name" value="DUF6127"/>
</dbReference>
<dbReference type="Proteomes" id="UP000249066">
    <property type="component" value="Unassembled WGS sequence"/>
</dbReference>
<keyword evidence="1" id="KW-0812">Transmembrane</keyword>
<keyword evidence="1" id="KW-0472">Membrane</keyword>
<reference evidence="2 3" key="1">
    <citation type="submission" date="2017-08" db="EMBL/GenBank/DDBJ databases">
        <title>Infants hospitalized years apart are colonized by the same room-sourced microbial strains.</title>
        <authorList>
            <person name="Brooks B."/>
            <person name="Olm M.R."/>
            <person name="Firek B.A."/>
            <person name="Baker R."/>
            <person name="Thomas B.C."/>
            <person name="Morowitz M.J."/>
            <person name="Banfield J.F."/>
        </authorList>
    </citation>
    <scope>NUCLEOTIDE SEQUENCE [LARGE SCALE GENOMIC DNA]</scope>
    <source>
        <strain evidence="2">S2_018_000_R2_101</strain>
    </source>
</reference>
<keyword evidence="1" id="KW-1133">Transmembrane helix</keyword>
<dbReference type="EMBL" id="QFNN01000010">
    <property type="protein sequence ID" value="PZO91384.1"/>
    <property type="molecule type" value="Genomic_DNA"/>
</dbReference>
<accession>A0A2W5AA27</accession>
<organism evidence="2 3">
    <name type="scientific">Sphingomonas sanxanigenens</name>
    <dbReference type="NCBI Taxonomy" id="397260"/>
    <lineage>
        <taxon>Bacteria</taxon>
        <taxon>Pseudomonadati</taxon>
        <taxon>Pseudomonadota</taxon>
        <taxon>Alphaproteobacteria</taxon>
        <taxon>Sphingomonadales</taxon>
        <taxon>Sphingomonadaceae</taxon>
        <taxon>Sphingomonas</taxon>
    </lineage>
</organism>